<comment type="function">
    <text evidence="9">Catalyzes the reduction of all-trans-retinal to all-trans-retinol in the presence of NADPH.</text>
</comment>
<accession>A0A0N4ZSJ3</accession>
<evidence type="ECO:0000256" key="8">
    <source>
        <dbReference type="ARBA" id="ARBA00023136"/>
    </source>
</evidence>
<dbReference type="CDD" id="cd05339">
    <property type="entry name" value="17beta-HSDXI-like_SDR_c"/>
    <property type="match status" value="1"/>
</dbReference>
<keyword evidence="3" id="KW-0812">Transmembrane</keyword>
<protein>
    <recommendedName>
        <fullName evidence="10">Short-chain dehydrogenase/reductase 3</fullName>
    </recommendedName>
    <alternativeName>
        <fullName evidence="11">Retinal short-chain dehydrogenase/reductase 1</fullName>
    </alternativeName>
</protein>
<organism evidence="13 14">
    <name type="scientific">Parastrongyloides trichosuri</name>
    <name type="common">Possum-specific nematode worm</name>
    <dbReference type="NCBI Taxonomy" id="131310"/>
    <lineage>
        <taxon>Eukaryota</taxon>
        <taxon>Metazoa</taxon>
        <taxon>Ecdysozoa</taxon>
        <taxon>Nematoda</taxon>
        <taxon>Chromadorea</taxon>
        <taxon>Rhabditida</taxon>
        <taxon>Tylenchina</taxon>
        <taxon>Panagrolaimomorpha</taxon>
        <taxon>Strongyloidoidea</taxon>
        <taxon>Strongyloididae</taxon>
        <taxon>Parastrongyloides</taxon>
    </lineage>
</organism>
<keyword evidence="8" id="KW-0472">Membrane</keyword>
<evidence type="ECO:0000256" key="1">
    <source>
        <dbReference type="ARBA" id="ARBA00004141"/>
    </source>
</evidence>
<evidence type="ECO:0000256" key="9">
    <source>
        <dbReference type="ARBA" id="ARBA00059620"/>
    </source>
</evidence>
<evidence type="ECO:0000313" key="14">
    <source>
        <dbReference type="WBParaSite" id="PTRK_0001147400.1"/>
    </source>
</evidence>
<evidence type="ECO:0000256" key="5">
    <source>
        <dbReference type="ARBA" id="ARBA00022989"/>
    </source>
</evidence>
<comment type="similarity">
    <text evidence="2 12">Belongs to the short-chain dehydrogenases/reductases (SDR) family.</text>
</comment>
<dbReference type="InterPro" id="IPR036291">
    <property type="entry name" value="NAD(P)-bd_dom_sf"/>
</dbReference>
<reference evidence="14" key="1">
    <citation type="submission" date="2017-02" db="UniProtKB">
        <authorList>
            <consortium name="WormBaseParasite"/>
        </authorList>
    </citation>
    <scope>IDENTIFICATION</scope>
</reference>
<evidence type="ECO:0000256" key="11">
    <source>
        <dbReference type="ARBA" id="ARBA00082544"/>
    </source>
</evidence>
<dbReference type="STRING" id="131310.A0A0N4ZSJ3"/>
<dbReference type="GO" id="GO:0005811">
    <property type="term" value="C:lipid droplet"/>
    <property type="evidence" value="ECO:0007669"/>
    <property type="project" value="TreeGrafter"/>
</dbReference>
<dbReference type="InterPro" id="IPR020904">
    <property type="entry name" value="Sc_DH/Rdtase_CS"/>
</dbReference>
<dbReference type="GO" id="GO:0052650">
    <property type="term" value="F:all-trans-retinol dehydrogenase (NADP+) activity"/>
    <property type="evidence" value="ECO:0007669"/>
    <property type="project" value="UniProtKB-ARBA"/>
</dbReference>
<dbReference type="PANTHER" id="PTHR24322">
    <property type="entry name" value="PKSB"/>
    <property type="match status" value="1"/>
</dbReference>
<sequence>MAKQFGKLGAKIIIWDINKEGCINTLNVLKNYNVECWYYIVDISKREEIYEAARKVKKDIGDVDILINNAGIVTGKKIFDSQDELMELTMAVNTISHFFTTKAFLPSMLERNSGHIVSIASLAGKFGVAGLADYCASKFGAIGFSESVAEEIISLKKDNVHVTTVCPYYIDTKMFEGVKTLSPNLLPILEPEYVVEKIIDAVLTNQEYLYMPKFSYFANILYAIFPVKATRVLAEYFGVNASIEDFIRKDDTN</sequence>
<keyword evidence="4" id="KW-0521">NADP</keyword>
<evidence type="ECO:0000256" key="4">
    <source>
        <dbReference type="ARBA" id="ARBA00022857"/>
    </source>
</evidence>
<evidence type="ECO:0000256" key="12">
    <source>
        <dbReference type="RuleBase" id="RU000363"/>
    </source>
</evidence>
<evidence type="ECO:0000256" key="3">
    <source>
        <dbReference type="ARBA" id="ARBA00022692"/>
    </source>
</evidence>
<evidence type="ECO:0000313" key="13">
    <source>
        <dbReference type="Proteomes" id="UP000038045"/>
    </source>
</evidence>
<keyword evidence="5" id="KW-1133">Transmembrane helix</keyword>
<dbReference type="PRINTS" id="PR00080">
    <property type="entry name" value="SDRFAMILY"/>
</dbReference>
<dbReference type="PROSITE" id="PS00061">
    <property type="entry name" value="ADH_SHORT"/>
    <property type="match status" value="1"/>
</dbReference>
<dbReference type="AlphaFoldDB" id="A0A0N4ZSJ3"/>
<dbReference type="InterPro" id="IPR002347">
    <property type="entry name" value="SDR_fam"/>
</dbReference>
<keyword evidence="13" id="KW-1185">Reference proteome</keyword>
<keyword evidence="6" id="KW-0560">Oxidoreductase</keyword>
<dbReference type="PRINTS" id="PR00081">
    <property type="entry name" value="GDHRDH"/>
</dbReference>
<evidence type="ECO:0000256" key="2">
    <source>
        <dbReference type="ARBA" id="ARBA00006484"/>
    </source>
</evidence>
<proteinExistence type="inferred from homology"/>
<evidence type="ECO:0000256" key="6">
    <source>
        <dbReference type="ARBA" id="ARBA00023002"/>
    </source>
</evidence>
<name>A0A0N4ZSJ3_PARTI</name>
<dbReference type="FunFam" id="3.40.50.720:FF:000131">
    <property type="entry name" value="Short-chain dehydrogenase/reductase 3"/>
    <property type="match status" value="1"/>
</dbReference>
<evidence type="ECO:0000256" key="7">
    <source>
        <dbReference type="ARBA" id="ARBA00023098"/>
    </source>
</evidence>
<comment type="subcellular location">
    <subcellularLocation>
        <location evidence="1">Membrane</location>
        <topology evidence="1">Multi-pass membrane protein</topology>
    </subcellularLocation>
</comment>
<dbReference type="GO" id="GO:0016020">
    <property type="term" value="C:membrane"/>
    <property type="evidence" value="ECO:0007669"/>
    <property type="project" value="UniProtKB-SubCell"/>
</dbReference>
<dbReference type="Proteomes" id="UP000038045">
    <property type="component" value="Unplaced"/>
</dbReference>
<dbReference type="WBParaSite" id="PTRK_0001147400.1">
    <property type="protein sequence ID" value="PTRK_0001147400.1"/>
    <property type="gene ID" value="PTRK_0001147400"/>
</dbReference>
<dbReference type="PANTHER" id="PTHR24322:SF742">
    <property type="entry name" value="PROTEIN DHS-3"/>
    <property type="match status" value="1"/>
</dbReference>
<dbReference type="Gene3D" id="3.40.50.720">
    <property type="entry name" value="NAD(P)-binding Rossmann-like Domain"/>
    <property type="match status" value="1"/>
</dbReference>
<dbReference type="SUPFAM" id="SSF51735">
    <property type="entry name" value="NAD(P)-binding Rossmann-fold domains"/>
    <property type="match status" value="1"/>
</dbReference>
<dbReference type="Pfam" id="PF00106">
    <property type="entry name" value="adh_short"/>
    <property type="match status" value="1"/>
</dbReference>
<keyword evidence="7" id="KW-0443">Lipid metabolism</keyword>
<evidence type="ECO:0000256" key="10">
    <source>
        <dbReference type="ARBA" id="ARBA00068717"/>
    </source>
</evidence>